<dbReference type="EMBL" id="CAKOFQ010008184">
    <property type="protein sequence ID" value="CAH2012465.1"/>
    <property type="molecule type" value="Genomic_DNA"/>
</dbReference>
<evidence type="ECO:0000256" key="1">
    <source>
        <dbReference type="SAM" id="MobiDB-lite"/>
    </source>
</evidence>
<dbReference type="AlphaFoldDB" id="A0A9P0MFR4"/>
<evidence type="ECO:0000313" key="3">
    <source>
        <dbReference type="Proteomes" id="UP001152888"/>
    </source>
</evidence>
<protein>
    <submittedName>
        <fullName evidence="2">Uncharacterized protein</fullName>
    </submittedName>
</protein>
<feature type="compositionally biased region" description="Polar residues" evidence="1">
    <location>
        <begin position="11"/>
        <end position="37"/>
    </location>
</feature>
<feature type="compositionally biased region" description="Basic and acidic residues" evidence="1">
    <location>
        <begin position="61"/>
        <end position="71"/>
    </location>
</feature>
<proteinExistence type="predicted"/>
<feature type="region of interest" description="Disordered" evidence="1">
    <location>
        <begin position="1"/>
        <end position="40"/>
    </location>
</feature>
<evidence type="ECO:0000313" key="2">
    <source>
        <dbReference type="EMBL" id="CAH2012465.1"/>
    </source>
</evidence>
<keyword evidence="3" id="KW-1185">Reference proteome</keyword>
<comment type="caution">
    <text evidence="2">The sequence shown here is derived from an EMBL/GenBank/DDBJ whole genome shotgun (WGS) entry which is preliminary data.</text>
</comment>
<sequence length="81" mass="9382">MLRRIKPQRKNPLQSSTSRMPTNSSATDEPSAQSTSDMYKPFFDDPVKTYEYYNFLPDARDDLKDNDDVASRRANRVTVFS</sequence>
<name>A0A9P0MFR4_ACAOB</name>
<feature type="region of interest" description="Disordered" evidence="1">
    <location>
        <begin position="61"/>
        <end position="81"/>
    </location>
</feature>
<reference evidence="2" key="1">
    <citation type="submission" date="2022-03" db="EMBL/GenBank/DDBJ databases">
        <authorList>
            <person name="Sayadi A."/>
        </authorList>
    </citation>
    <scope>NUCLEOTIDE SEQUENCE</scope>
</reference>
<dbReference type="OrthoDB" id="10057240at2759"/>
<organism evidence="2 3">
    <name type="scientific">Acanthoscelides obtectus</name>
    <name type="common">Bean weevil</name>
    <name type="synonym">Bruchus obtectus</name>
    <dbReference type="NCBI Taxonomy" id="200917"/>
    <lineage>
        <taxon>Eukaryota</taxon>
        <taxon>Metazoa</taxon>
        <taxon>Ecdysozoa</taxon>
        <taxon>Arthropoda</taxon>
        <taxon>Hexapoda</taxon>
        <taxon>Insecta</taxon>
        <taxon>Pterygota</taxon>
        <taxon>Neoptera</taxon>
        <taxon>Endopterygota</taxon>
        <taxon>Coleoptera</taxon>
        <taxon>Polyphaga</taxon>
        <taxon>Cucujiformia</taxon>
        <taxon>Chrysomeloidea</taxon>
        <taxon>Chrysomelidae</taxon>
        <taxon>Bruchinae</taxon>
        <taxon>Bruchini</taxon>
        <taxon>Acanthoscelides</taxon>
    </lineage>
</organism>
<accession>A0A9P0MFR4</accession>
<gene>
    <name evidence="2" type="ORF">ACAOBT_LOCUS32855</name>
</gene>
<dbReference type="Proteomes" id="UP001152888">
    <property type="component" value="Unassembled WGS sequence"/>
</dbReference>